<evidence type="ECO:0000256" key="6">
    <source>
        <dbReference type="SAM" id="Phobius"/>
    </source>
</evidence>
<proteinExistence type="predicted"/>
<feature type="transmembrane region" description="Helical" evidence="6">
    <location>
        <begin position="168"/>
        <end position="188"/>
    </location>
</feature>
<comment type="caution">
    <text evidence="8">The sequence shown here is derived from an EMBL/GenBank/DDBJ whole genome shotgun (WGS) entry which is preliminary data.</text>
</comment>
<comment type="subcellular location">
    <subcellularLocation>
        <location evidence="1">Cell membrane</location>
        <topology evidence="1">Multi-pass membrane protein</topology>
    </subcellularLocation>
</comment>
<feature type="transmembrane region" description="Helical" evidence="6">
    <location>
        <begin position="17"/>
        <end position="40"/>
    </location>
</feature>
<evidence type="ECO:0000259" key="7">
    <source>
        <dbReference type="Pfam" id="PF02687"/>
    </source>
</evidence>
<dbReference type="PANTHER" id="PTHR30287:SF2">
    <property type="entry name" value="BLL1001 PROTEIN"/>
    <property type="match status" value="1"/>
</dbReference>
<feature type="transmembrane region" description="Helical" evidence="6">
    <location>
        <begin position="70"/>
        <end position="94"/>
    </location>
</feature>
<feature type="transmembrane region" description="Helical" evidence="6">
    <location>
        <begin position="440"/>
        <end position="462"/>
    </location>
</feature>
<keyword evidence="9" id="KW-1185">Reference proteome</keyword>
<feature type="transmembrane region" description="Helical" evidence="6">
    <location>
        <begin position="532"/>
        <end position="556"/>
    </location>
</feature>
<keyword evidence="2" id="KW-1003">Cell membrane</keyword>
<keyword evidence="3 6" id="KW-0812">Transmembrane</keyword>
<sequence length="570" mass="63672">MALLYKQLAKQIGRNKVFVLLLFILTCLTSLSFFFVKFSIDGNMAMLDSLSSLNENQQKYKEALLSNTRLAFVFLLAMTMLTAFVFIMFFYRFFRSSKKQMGCLKSLGFTDRVLCTFFVFFTACIALIGAGAGMFCGYFLSDILIRANEKTCSVSGLIRAVTPMTTTIGLLGGTIIFCLTAFLSYFFVRGKEPGSLIAGKTAKQKISGGLSAAERIVKIIPVRDKFPLRIALRKPLAVILIFAAVMACNVCFILGRSLNISSRMILDSQTKGHHYEYNTGYTEYKEERLPADALPYLFCHSVIETGEREIEQSVYGVYSLGNIFELMDKTGKTLSVPKSGEIYINPALAELYDVHMGDKLTLTIDSIITSYTVRGIAENAQRNTVYVNASALSKDIKAPIGSYNGVWSMSPVSEVGTTVSKTQIKQELERDATSNKTSAVINQVIGAVIGCILLFLALYLNFQDNQRDISILDLLGYSQKEIRKMLIHIYRPMMWTAFILTLFPSILTAKAIQKTLSYAIHDYMPFGMDRMVLLLLFIFLNVLYQLVECVFSVGILRVCKKGNLNEISAL</sequence>
<reference evidence="8 9" key="1">
    <citation type="submission" date="2024-04" db="EMBL/GenBank/DDBJ databases">
        <title>Defined microbial consortia suppress multidrug-resistant proinflammatory Enterobacteriaceae via ecological control.</title>
        <authorList>
            <person name="Furuichi M."/>
            <person name="Kawaguchi T."/>
            <person name="Pust M."/>
            <person name="Yasuma K."/>
            <person name="Plichta D."/>
            <person name="Hasegawa N."/>
            <person name="Ohya T."/>
            <person name="Bhattarai S."/>
            <person name="Sasajima S."/>
            <person name="Aoto Y."/>
            <person name="Tuganbaev T."/>
            <person name="Yaginuma M."/>
            <person name="Ueda M."/>
            <person name="Okahashi N."/>
            <person name="Amafuji K."/>
            <person name="Kiridooshi Y."/>
            <person name="Sugita K."/>
            <person name="Strazar M."/>
            <person name="Skelly A."/>
            <person name="Suda W."/>
            <person name="Hattori M."/>
            <person name="Nakamoto N."/>
            <person name="Caballero S."/>
            <person name="Norman J."/>
            <person name="Olle B."/>
            <person name="Tanoue T."/>
            <person name="Arita M."/>
            <person name="Bucci V."/>
            <person name="Atarashi K."/>
            <person name="Xavier R."/>
            <person name="Honda K."/>
        </authorList>
    </citation>
    <scope>NUCLEOTIDE SEQUENCE [LARGE SCALE GENOMIC DNA]</scope>
    <source>
        <strain evidence="9">k04-0078-D8-1</strain>
    </source>
</reference>
<evidence type="ECO:0000313" key="8">
    <source>
        <dbReference type="EMBL" id="GAA6408057.1"/>
    </source>
</evidence>
<dbReference type="Pfam" id="PF02687">
    <property type="entry name" value="FtsX"/>
    <property type="match status" value="2"/>
</dbReference>
<feature type="domain" description="ABC3 transporter permease C-terminal" evidence="7">
    <location>
        <begin position="73"/>
        <end position="193"/>
    </location>
</feature>
<dbReference type="InterPro" id="IPR038766">
    <property type="entry name" value="Membrane_comp_ABC_pdt"/>
</dbReference>
<keyword evidence="5 6" id="KW-0472">Membrane</keyword>
<feature type="transmembrane region" description="Helical" evidence="6">
    <location>
        <begin position="235"/>
        <end position="255"/>
    </location>
</feature>
<name>A0ABQ0B9C5_9FIRM</name>
<dbReference type="PANTHER" id="PTHR30287">
    <property type="entry name" value="MEMBRANE COMPONENT OF PREDICTED ABC SUPERFAMILY METABOLITE UPTAKE TRANSPORTER"/>
    <property type="match status" value="1"/>
</dbReference>
<accession>A0ABQ0B9C5</accession>
<evidence type="ECO:0000256" key="5">
    <source>
        <dbReference type="ARBA" id="ARBA00023136"/>
    </source>
</evidence>
<feature type="domain" description="ABC3 transporter permease C-terminal" evidence="7">
    <location>
        <begin position="445"/>
        <end position="544"/>
    </location>
</feature>
<evidence type="ECO:0000256" key="4">
    <source>
        <dbReference type="ARBA" id="ARBA00022989"/>
    </source>
</evidence>
<evidence type="ECO:0000256" key="2">
    <source>
        <dbReference type="ARBA" id="ARBA00022475"/>
    </source>
</evidence>
<dbReference type="Proteomes" id="UP001600943">
    <property type="component" value="Unassembled WGS sequence"/>
</dbReference>
<organism evidence="8 9">
    <name type="scientific">Blautia hominis</name>
    <dbReference type="NCBI Taxonomy" id="2025493"/>
    <lineage>
        <taxon>Bacteria</taxon>
        <taxon>Bacillati</taxon>
        <taxon>Bacillota</taxon>
        <taxon>Clostridia</taxon>
        <taxon>Lachnospirales</taxon>
        <taxon>Lachnospiraceae</taxon>
        <taxon>Blautia</taxon>
    </lineage>
</organism>
<dbReference type="EMBL" id="BAABYW010000001">
    <property type="protein sequence ID" value="GAA6408057.1"/>
    <property type="molecule type" value="Genomic_DNA"/>
</dbReference>
<gene>
    <name evidence="8" type="ORF">K040078D81_21740</name>
</gene>
<dbReference type="InterPro" id="IPR003838">
    <property type="entry name" value="ABC3_permease_C"/>
</dbReference>
<keyword evidence="4 6" id="KW-1133">Transmembrane helix</keyword>
<evidence type="ECO:0000313" key="9">
    <source>
        <dbReference type="Proteomes" id="UP001600943"/>
    </source>
</evidence>
<feature type="transmembrane region" description="Helical" evidence="6">
    <location>
        <begin position="114"/>
        <end position="140"/>
    </location>
</feature>
<evidence type="ECO:0000256" key="1">
    <source>
        <dbReference type="ARBA" id="ARBA00004651"/>
    </source>
</evidence>
<protein>
    <recommendedName>
        <fullName evidence="7">ABC3 transporter permease C-terminal domain-containing protein</fullName>
    </recommendedName>
</protein>
<feature type="transmembrane region" description="Helical" evidence="6">
    <location>
        <begin position="493"/>
        <end position="512"/>
    </location>
</feature>
<evidence type="ECO:0000256" key="3">
    <source>
        <dbReference type="ARBA" id="ARBA00022692"/>
    </source>
</evidence>
<dbReference type="RefSeq" id="WP_390405200.1">
    <property type="nucleotide sequence ID" value="NZ_BAABYW010000001.1"/>
</dbReference>